<protein>
    <recommendedName>
        <fullName evidence="3">Very-long-chain 3-oxoacyl-CoA synthase</fullName>
    </recommendedName>
</protein>
<name>A0ABN9QH42_9DINO</name>
<dbReference type="PANTHER" id="PTHR10556:SF35">
    <property type="entry name" value="3-OXO-5-ALPHA-STEROID 4-DEHYDROGENASE FAMILY PROTEIN"/>
    <property type="match status" value="1"/>
</dbReference>
<dbReference type="InterPro" id="IPR039357">
    <property type="entry name" value="SRD5A/TECR"/>
</dbReference>
<keyword evidence="2" id="KW-1185">Reference proteome</keyword>
<organism evidence="1 2">
    <name type="scientific">Prorocentrum cordatum</name>
    <dbReference type="NCBI Taxonomy" id="2364126"/>
    <lineage>
        <taxon>Eukaryota</taxon>
        <taxon>Sar</taxon>
        <taxon>Alveolata</taxon>
        <taxon>Dinophyceae</taxon>
        <taxon>Prorocentrales</taxon>
        <taxon>Prorocentraceae</taxon>
        <taxon>Prorocentrum</taxon>
    </lineage>
</organism>
<proteinExistence type="predicted"/>
<reference evidence="1" key="1">
    <citation type="submission" date="2023-10" db="EMBL/GenBank/DDBJ databases">
        <authorList>
            <person name="Chen Y."/>
            <person name="Shah S."/>
            <person name="Dougan E. K."/>
            <person name="Thang M."/>
            <person name="Chan C."/>
        </authorList>
    </citation>
    <scope>NUCLEOTIDE SEQUENCE [LARGE SCALE GENOMIC DNA]</scope>
</reference>
<comment type="caution">
    <text evidence="1">The sequence shown here is derived from an EMBL/GenBank/DDBJ whole genome shotgun (WGS) entry which is preliminary data.</text>
</comment>
<sequence length="320" mass="34434">MVLLHLPALQYKANMAITSLQVLGLGGGLQEVQGTNAGYSKFADATAAFKVPSRLGMTLLYSPALLVSLAYLKNDPKSGNGREKLTALLLSVHFGKRVLESLFLHRYSGTMNGDFLAPVSTSYALTATLIAHLQRQIANYAGSVADQRMLLAGIVLNAVGQLGNLYHHWLLAAMRPTKGGAEESSKYVVPSGGMFRHGGGCYCPALLFRVAQLARYRCRHPTPQLVPGRCRHALLSGRAFLCDDTVVQCKVQELPRRAQAPDSVPLLKQLAVVPLSTGCHSSFVGFSTYFSGCVHLQISSILVVHLQVGCCVGPFEPSAR</sequence>
<dbReference type="EMBL" id="CAUYUJ010003434">
    <property type="protein sequence ID" value="CAK0805330.1"/>
    <property type="molecule type" value="Genomic_DNA"/>
</dbReference>
<gene>
    <name evidence="1" type="ORF">PCOR1329_LOCUS11861</name>
</gene>
<dbReference type="PANTHER" id="PTHR10556">
    <property type="entry name" value="3-OXO-5-ALPHA-STEROID 4-DEHYDROGENASE"/>
    <property type="match status" value="1"/>
</dbReference>
<accession>A0ABN9QH42</accession>
<dbReference type="Proteomes" id="UP001189429">
    <property type="component" value="Unassembled WGS sequence"/>
</dbReference>
<evidence type="ECO:0000313" key="2">
    <source>
        <dbReference type="Proteomes" id="UP001189429"/>
    </source>
</evidence>
<evidence type="ECO:0008006" key="3">
    <source>
        <dbReference type="Google" id="ProtNLM"/>
    </source>
</evidence>
<evidence type="ECO:0000313" key="1">
    <source>
        <dbReference type="EMBL" id="CAK0805330.1"/>
    </source>
</evidence>